<dbReference type="Proteomes" id="UP001218208">
    <property type="component" value="Unassembled WGS sequence"/>
</dbReference>
<evidence type="ECO:0000313" key="3">
    <source>
        <dbReference type="Proteomes" id="UP001218208"/>
    </source>
</evidence>
<dbReference type="AlphaFoldDB" id="A0AAI9C2Z8"/>
<gene>
    <name evidence="2" type="ORF">QEG23_002740</name>
</gene>
<feature type="chain" id="PRO_5042518435" description="Lipoprotein" evidence="1">
    <location>
        <begin position="28"/>
        <end position="270"/>
    </location>
</feature>
<feature type="signal peptide" evidence="1">
    <location>
        <begin position="1"/>
        <end position="27"/>
    </location>
</feature>
<sequence>MPRLKQMSLPMPAAILALLLLSGCHLTRNQALSPKPEAGTVKVTVKVPEELAAKNMQVIYRSTKCTTTYWSTLDWEKRTRDSYAGLELQPVRRPGTNVYEATVAVNGGGACRWKLSNVTFGVKYGDPSRFGDDVRFGMGGNVVVMFDETDSAHGGANSEPSVSAEGVLSVKQNYYPWLMEWFIGGHRKTINLTTDADIYIKYRAPNARAIHFEPIFHPGFLTLSVQPKMKREGSETIFYYPDGSSRPEPYLDKPRFKTLQDIRMATEASH</sequence>
<dbReference type="PROSITE" id="PS51257">
    <property type="entry name" value="PROKAR_LIPOPROTEIN"/>
    <property type="match status" value="1"/>
</dbReference>
<evidence type="ECO:0000256" key="1">
    <source>
        <dbReference type="SAM" id="SignalP"/>
    </source>
</evidence>
<name>A0AAI9C2Z8_STEMA</name>
<proteinExistence type="predicted"/>
<organism evidence="2 3">
    <name type="scientific">Stenotrophomonas maltophilia</name>
    <name type="common">Pseudomonas maltophilia</name>
    <name type="synonym">Xanthomonas maltophilia</name>
    <dbReference type="NCBI Taxonomy" id="40324"/>
    <lineage>
        <taxon>Bacteria</taxon>
        <taxon>Pseudomonadati</taxon>
        <taxon>Pseudomonadota</taxon>
        <taxon>Gammaproteobacteria</taxon>
        <taxon>Lysobacterales</taxon>
        <taxon>Lysobacteraceae</taxon>
        <taxon>Stenotrophomonas</taxon>
        <taxon>Stenotrophomonas maltophilia group</taxon>
    </lineage>
</organism>
<protein>
    <recommendedName>
        <fullName evidence="4">Lipoprotein</fullName>
    </recommendedName>
</protein>
<keyword evidence="1" id="KW-0732">Signal</keyword>
<accession>A0AAI9C2Z8</accession>
<comment type="caution">
    <text evidence="2">The sequence shown here is derived from an EMBL/GenBank/DDBJ whole genome shotgun (WGS) entry which is preliminary data.</text>
</comment>
<reference evidence="2" key="1">
    <citation type="submission" date="2022-07" db="EMBL/GenBank/DDBJ databases">
        <authorList>
            <consortium name="DAFM: The Division of Animal and Food Microbiology"/>
        </authorList>
    </citation>
    <scope>NUCLEOTIDE SEQUENCE</scope>
    <source>
        <strain evidence="2">19MO01SH01-2</strain>
    </source>
</reference>
<evidence type="ECO:0008006" key="4">
    <source>
        <dbReference type="Google" id="ProtNLM"/>
    </source>
</evidence>
<evidence type="ECO:0000313" key="2">
    <source>
        <dbReference type="EMBL" id="EKT4093213.1"/>
    </source>
</evidence>
<dbReference type="EMBL" id="ABLOJW010000014">
    <property type="protein sequence ID" value="EKT4093213.1"/>
    <property type="molecule type" value="Genomic_DNA"/>
</dbReference>